<dbReference type="NCBIfam" id="TIGR01444">
    <property type="entry name" value="fkbM_fam"/>
    <property type="match status" value="1"/>
</dbReference>
<dbReference type="EMBL" id="FWZX01000001">
    <property type="protein sequence ID" value="SME91517.1"/>
    <property type="molecule type" value="Genomic_DNA"/>
</dbReference>
<dbReference type="Proteomes" id="UP000192917">
    <property type="component" value="Unassembled WGS sequence"/>
</dbReference>
<proteinExistence type="predicted"/>
<sequence length="269" mass="30042">MAWHPLFRLRRLAAVRRLAAWLDRPVRRRLPGLAFPIWLRLGPNLSLLLASRRSEPEERALFGRLVALQRTRCLWDVGANVGLYLFDFVGRRPEAEALAVEPDPGNLACLRRTLRDQRLERVEIVAAAVAERTGRQRFQSDPVTGATGGLEAEGLVPFVTLHYGMAVPVIEVETLRLDDLLDGRQPPDLVKLDIEGGELPALRGAPRLLSEVRPVLLLEVSARRDETVALLRAAGYRLYDARTLQPDRGEAWNLLALPSEGPLAVEALR</sequence>
<evidence type="ECO:0000259" key="1">
    <source>
        <dbReference type="Pfam" id="PF05050"/>
    </source>
</evidence>
<feature type="domain" description="Methyltransferase FkbM" evidence="1">
    <location>
        <begin position="76"/>
        <end position="238"/>
    </location>
</feature>
<dbReference type="AlphaFoldDB" id="A0A1Y6B6Z0"/>
<dbReference type="InterPro" id="IPR006342">
    <property type="entry name" value="FkbM_mtfrase"/>
</dbReference>
<organism evidence="2 3">
    <name type="scientific">Tistlia consotensis USBA 355</name>
    <dbReference type="NCBI Taxonomy" id="560819"/>
    <lineage>
        <taxon>Bacteria</taxon>
        <taxon>Pseudomonadati</taxon>
        <taxon>Pseudomonadota</taxon>
        <taxon>Alphaproteobacteria</taxon>
        <taxon>Rhodospirillales</taxon>
        <taxon>Rhodovibrionaceae</taxon>
        <taxon>Tistlia</taxon>
    </lineage>
</organism>
<keyword evidence="2" id="KW-0489">Methyltransferase</keyword>
<dbReference type="STRING" id="560819.SAMN05428998_101408"/>
<gene>
    <name evidence="2" type="ORF">SAMN05428998_101408</name>
</gene>
<evidence type="ECO:0000313" key="3">
    <source>
        <dbReference type="Proteomes" id="UP000192917"/>
    </source>
</evidence>
<dbReference type="InterPro" id="IPR052514">
    <property type="entry name" value="SAM-dependent_MTase"/>
</dbReference>
<keyword evidence="2" id="KW-0808">Transferase</keyword>
<dbReference type="Gene3D" id="3.40.50.150">
    <property type="entry name" value="Vaccinia Virus protein VP39"/>
    <property type="match status" value="1"/>
</dbReference>
<dbReference type="InterPro" id="IPR029063">
    <property type="entry name" value="SAM-dependent_MTases_sf"/>
</dbReference>
<accession>A0A1Y6B6Z0</accession>
<protein>
    <submittedName>
        <fullName evidence="2">Methyltransferase, FkbM family</fullName>
    </submittedName>
</protein>
<evidence type="ECO:0000313" key="2">
    <source>
        <dbReference type="EMBL" id="SME91517.1"/>
    </source>
</evidence>
<reference evidence="2 3" key="1">
    <citation type="submission" date="2017-04" db="EMBL/GenBank/DDBJ databases">
        <authorList>
            <person name="Afonso C.L."/>
            <person name="Miller P.J."/>
            <person name="Scott M.A."/>
            <person name="Spackman E."/>
            <person name="Goraichik I."/>
            <person name="Dimitrov K.M."/>
            <person name="Suarez D.L."/>
            <person name="Swayne D.E."/>
        </authorList>
    </citation>
    <scope>NUCLEOTIDE SEQUENCE [LARGE SCALE GENOMIC DNA]</scope>
    <source>
        <strain evidence="2 3">USBA 355</strain>
    </source>
</reference>
<name>A0A1Y6B6Z0_9PROT</name>
<dbReference type="GO" id="GO:0008168">
    <property type="term" value="F:methyltransferase activity"/>
    <property type="evidence" value="ECO:0007669"/>
    <property type="project" value="UniProtKB-KW"/>
</dbReference>
<dbReference type="PANTHER" id="PTHR34203">
    <property type="entry name" value="METHYLTRANSFERASE, FKBM FAMILY PROTEIN"/>
    <property type="match status" value="1"/>
</dbReference>
<dbReference type="GO" id="GO:0032259">
    <property type="term" value="P:methylation"/>
    <property type="evidence" value="ECO:0007669"/>
    <property type="project" value="UniProtKB-KW"/>
</dbReference>
<dbReference type="SUPFAM" id="SSF53335">
    <property type="entry name" value="S-adenosyl-L-methionine-dependent methyltransferases"/>
    <property type="match status" value="1"/>
</dbReference>
<dbReference type="PANTHER" id="PTHR34203:SF15">
    <property type="entry name" value="SLL1173 PROTEIN"/>
    <property type="match status" value="1"/>
</dbReference>
<keyword evidence="3" id="KW-1185">Reference proteome</keyword>
<dbReference type="Pfam" id="PF05050">
    <property type="entry name" value="Methyltransf_21"/>
    <property type="match status" value="1"/>
</dbReference>
<dbReference type="RefSeq" id="WP_159460063.1">
    <property type="nucleotide sequence ID" value="NZ_FWZX01000001.1"/>
</dbReference>